<dbReference type="EMBL" id="CAJJDO010000013">
    <property type="protein sequence ID" value="CAD8144328.1"/>
    <property type="molecule type" value="Genomic_DNA"/>
</dbReference>
<feature type="compositionally biased region" description="Basic and acidic residues" evidence="1">
    <location>
        <begin position="33"/>
        <end position="46"/>
    </location>
</feature>
<comment type="caution">
    <text evidence="2">The sequence shown here is derived from an EMBL/GenBank/DDBJ whole genome shotgun (WGS) entry which is preliminary data.</text>
</comment>
<evidence type="ECO:0000313" key="2">
    <source>
        <dbReference type="EMBL" id="CAD8144328.1"/>
    </source>
</evidence>
<keyword evidence="3" id="KW-1185">Reference proteome</keyword>
<dbReference type="AlphaFoldDB" id="A0A8S1SY89"/>
<organism evidence="2 3">
    <name type="scientific">Paramecium pentaurelia</name>
    <dbReference type="NCBI Taxonomy" id="43138"/>
    <lineage>
        <taxon>Eukaryota</taxon>
        <taxon>Sar</taxon>
        <taxon>Alveolata</taxon>
        <taxon>Ciliophora</taxon>
        <taxon>Intramacronucleata</taxon>
        <taxon>Oligohymenophorea</taxon>
        <taxon>Peniculida</taxon>
        <taxon>Parameciidae</taxon>
        <taxon>Paramecium</taxon>
    </lineage>
</organism>
<protein>
    <submittedName>
        <fullName evidence="2">Uncharacterized protein</fullName>
    </submittedName>
</protein>
<feature type="region of interest" description="Disordered" evidence="1">
    <location>
        <begin position="1"/>
        <end position="52"/>
    </location>
</feature>
<evidence type="ECO:0000313" key="3">
    <source>
        <dbReference type="Proteomes" id="UP000689195"/>
    </source>
</evidence>
<evidence type="ECO:0000256" key="1">
    <source>
        <dbReference type="SAM" id="MobiDB-lite"/>
    </source>
</evidence>
<gene>
    <name evidence="2" type="ORF">PPENT_87.1.T0130174</name>
</gene>
<sequence>MTQSPEKVQPWFKKKTQQPITTFNKLVNQSQKRMKDLGPTKDDSKKASHQFP</sequence>
<dbReference type="Proteomes" id="UP000689195">
    <property type="component" value="Unassembled WGS sequence"/>
</dbReference>
<reference evidence="2" key="1">
    <citation type="submission" date="2021-01" db="EMBL/GenBank/DDBJ databases">
        <authorList>
            <consortium name="Genoscope - CEA"/>
            <person name="William W."/>
        </authorList>
    </citation>
    <scope>NUCLEOTIDE SEQUENCE</scope>
</reference>
<accession>A0A8S1SY89</accession>
<proteinExistence type="predicted"/>
<feature type="compositionally biased region" description="Polar residues" evidence="1">
    <location>
        <begin position="17"/>
        <end position="31"/>
    </location>
</feature>
<name>A0A8S1SY89_9CILI</name>